<comment type="caution">
    <text evidence="3">The sequence shown here is derived from an EMBL/GenBank/DDBJ whole genome shotgun (WGS) entry which is preliminary data.</text>
</comment>
<organism evidence="3 4">
    <name type="scientific">Mycena pura</name>
    <dbReference type="NCBI Taxonomy" id="153505"/>
    <lineage>
        <taxon>Eukaryota</taxon>
        <taxon>Fungi</taxon>
        <taxon>Dikarya</taxon>
        <taxon>Basidiomycota</taxon>
        <taxon>Agaricomycotina</taxon>
        <taxon>Agaricomycetes</taxon>
        <taxon>Agaricomycetidae</taxon>
        <taxon>Agaricales</taxon>
        <taxon>Marasmiineae</taxon>
        <taxon>Mycenaceae</taxon>
        <taxon>Mycena</taxon>
    </lineage>
</organism>
<keyword evidence="1" id="KW-0812">Transmembrane</keyword>
<keyword evidence="1" id="KW-0472">Membrane</keyword>
<dbReference type="Proteomes" id="UP001219525">
    <property type="component" value="Unassembled WGS sequence"/>
</dbReference>
<sequence length="151" mass="16690">MRLLFWVISPLFATCFAVQPIHSQMPEGLLCTPSGECEPCPDDLIHEPFCQPFGSRRLMHCANGTAPIAIHTGRPPILDDRADTPHSHAGETLTWAACGRIVAQERADFVEFVACNVLFAALALFGVLTRARRMRLRQARQLAARIGLGRQ</sequence>
<evidence type="ECO:0000313" key="3">
    <source>
        <dbReference type="EMBL" id="KAJ7201707.1"/>
    </source>
</evidence>
<protein>
    <submittedName>
        <fullName evidence="3">Uncharacterized protein</fullName>
    </submittedName>
</protein>
<feature type="transmembrane region" description="Helical" evidence="1">
    <location>
        <begin position="109"/>
        <end position="128"/>
    </location>
</feature>
<proteinExistence type="predicted"/>
<gene>
    <name evidence="3" type="ORF">GGX14DRAFT_464766</name>
</gene>
<dbReference type="AlphaFoldDB" id="A0AAD6Y501"/>
<dbReference type="EMBL" id="JARJCW010000058">
    <property type="protein sequence ID" value="KAJ7201707.1"/>
    <property type="molecule type" value="Genomic_DNA"/>
</dbReference>
<keyword evidence="4" id="KW-1185">Reference proteome</keyword>
<accession>A0AAD6Y501</accession>
<name>A0AAD6Y501_9AGAR</name>
<evidence type="ECO:0000313" key="4">
    <source>
        <dbReference type="Proteomes" id="UP001219525"/>
    </source>
</evidence>
<evidence type="ECO:0000256" key="1">
    <source>
        <dbReference type="SAM" id="Phobius"/>
    </source>
</evidence>
<feature type="chain" id="PRO_5042128212" evidence="2">
    <location>
        <begin position="18"/>
        <end position="151"/>
    </location>
</feature>
<feature type="signal peptide" evidence="2">
    <location>
        <begin position="1"/>
        <end position="17"/>
    </location>
</feature>
<keyword evidence="2" id="KW-0732">Signal</keyword>
<evidence type="ECO:0000256" key="2">
    <source>
        <dbReference type="SAM" id="SignalP"/>
    </source>
</evidence>
<feature type="non-terminal residue" evidence="3">
    <location>
        <position position="151"/>
    </location>
</feature>
<keyword evidence="1" id="KW-1133">Transmembrane helix</keyword>
<reference evidence="3" key="1">
    <citation type="submission" date="2023-03" db="EMBL/GenBank/DDBJ databases">
        <title>Massive genome expansion in bonnet fungi (Mycena s.s.) driven by repeated elements and novel gene families across ecological guilds.</title>
        <authorList>
            <consortium name="Lawrence Berkeley National Laboratory"/>
            <person name="Harder C.B."/>
            <person name="Miyauchi S."/>
            <person name="Viragh M."/>
            <person name="Kuo A."/>
            <person name="Thoen E."/>
            <person name="Andreopoulos B."/>
            <person name="Lu D."/>
            <person name="Skrede I."/>
            <person name="Drula E."/>
            <person name="Henrissat B."/>
            <person name="Morin E."/>
            <person name="Kohler A."/>
            <person name="Barry K."/>
            <person name="LaButti K."/>
            <person name="Morin E."/>
            <person name="Salamov A."/>
            <person name="Lipzen A."/>
            <person name="Mereny Z."/>
            <person name="Hegedus B."/>
            <person name="Baldrian P."/>
            <person name="Stursova M."/>
            <person name="Weitz H."/>
            <person name="Taylor A."/>
            <person name="Grigoriev I.V."/>
            <person name="Nagy L.G."/>
            <person name="Martin F."/>
            <person name="Kauserud H."/>
        </authorList>
    </citation>
    <scope>NUCLEOTIDE SEQUENCE</scope>
    <source>
        <strain evidence="3">9144</strain>
    </source>
</reference>